<keyword evidence="5" id="KW-0539">Nucleus</keyword>
<evidence type="ECO:0000256" key="4">
    <source>
        <dbReference type="ARBA" id="ARBA00023163"/>
    </source>
</evidence>
<dbReference type="Proteomes" id="UP000030671">
    <property type="component" value="Unassembled WGS sequence"/>
</dbReference>
<evidence type="ECO:0000313" key="7">
    <source>
        <dbReference type="EMBL" id="ETW77522.1"/>
    </source>
</evidence>
<dbReference type="HOGENOM" id="CLU_037054_0_0_1"/>
<dbReference type="OrthoDB" id="2399539at2759"/>
<dbReference type="SMART" id="SM00906">
    <property type="entry name" value="Fungal_trans"/>
    <property type="match status" value="1"/>
</dbReference>
<feature type="domain" description="Xylanolytic transcriptional activator regulatory" evidence="6">
    <location>
        <begin position="91"/>
        <end position="169"/>
    </location>
</feature>
<feature type="non-terminal residue" evidence="7">
    <location>
        <position position="1"/>
    </location>
</feature>
<dbReference type="PANTHER" id="PTHR47338:SF5">
    <property type="entry name" value="ZN(II)2CYS6 TRANSCRIPTION FACTOR (EUROFUNG)"/>
    <property type="match status" value="1"/>
</dbReference>
<dbReference type="STRING" id="747525.W4JVF3"/>
<dbReference type="EMBL" id="KI925463">
    <property type="protein sequence ID" value="ETW77522.1"/>
    <property type="molecule type" value="Genomic_DNA"/>
</dbReference>
<dbReference type="GO" id="GO:0003677">
    <property type="term" value="F:DNA binding"/>
    <property type="evidence" value="ECO:0007669"/>
    <property type="project" value="InterPro"/>
</dbReference>
<name>W4JVF3_HETIT</name>
<evidence type="ECO:0000313" key="8">
    <source>
        <dbReference type="Proteomes" id="UP000030671"/>
    </source>
</evidence>
<keyword evidence="3" id="KW-0805">Transcription regulation</keyword>
<proteinExistence type="predicted"/>
<sequence length="435" mass="48916">GFIPKAMFLERLATDRASVSVFLLLAILSLSARFTPCLATRYGDPVRATEHFMRQAASLVPDEMYRPSLERTQGFFLLSVTEWGHGDRDRSFMHMGIAVRMAGLLRLHREETYRLPPDASAEDVIASEVARRTFWMIASQDNLQSAMNTPAPYSLRDISALLPCDEQDFAFGTAPRVRAALAGTAAARAAPALVGTPSRSLFAVLIQAHNLWGQVARRACQWESDLPERAGERARRDDLGSQCVAPWDAESEYAGLKRALSDWERGLPERHRWSIRNLRGYRAESLDLAYLAIVMVLRLSNIVMRRIYLPCISEAPWQESEDPTWAAVPAHFWEDMASELFSDVCVLYEQIDAYFPLRSNGFPPIIVFCVYICGSLASYLWKWPQLCPAIAPRAEKILQRTLSVLTDLQHAWPKARIWQASLRNAAVGLPESSSS</sequence>
<reference evidence="7 8" key="1">
    <citation type="journal article" date="2012" name="New Phytol.">
        <title>Insight into trade-off between wood decay and parasitism from the genome of a fungal forest pathogen.</title>
        <authorList>
            <person name="Olson A."/>
            <person name="Aerts A."/>
            <person name="Asiegbu F."/>
            <person name="Belbahri L."/>
            <person name="Bouzid O."/>
            <person name="Broberg A."/>
            <person name="Canback B."/>
            <person name="Coutinho P.M."/>
            <person name="Cullen D."/>
            <person name="Dalman K."/>
            <person name="Deflorio G."/>
            <person name="van Diepen L.T."/>
            <person name="Dunand C."/>
            <person name="Duplessis S."/>
            <person name="Durling M."/>
            <person name="Gonthier P."/>
            <person name="Grimwood J."/>
            <person name="Fossdal C.G."/>
            <person name="Hansson D."/>
            <person name="Henrissat B."/>
            <person name="Hietala A."/>
            <person name="Himmelstrand K."/>
            <person name="Hoffmeister D."/>
            <person name="Hogberg N."/>
            <person name="James T.Y."/>
            <person name="Karlsson M."/>
            <person name="Kohler A."/>
            <person name="Kues U."/>
            <person name="Lee Y.H."/>
            <person name="Lin Y.C."/>
            <person name="Lind M."/>
            <person name="Lindquist E."/>
            <person name="Lombard V."/>
            <person name="Lucas S."/>
            <person name="Lunden K."/>
            <person name="Morin E."/>
            <person name="Murat C."/>
            <person name="Park J."/>
            <person name="Raffaello T."/>
            <person name="Rouze P."/>
            <person name="Salamov A."/>
            <person name="Schmutz J."/>
            <person name="Solheim H."/>
            <person name="Stahlberg J."/>
            <person name="Velez H."/>
            <person name="de Vries R.P."/>
            <person name="Wiebenga A."/>
            <person name="Woodward S."/>
            <person name="Yakovlev I."/>
            <person name="Garbelotto M."/>
            <person name="Martin F."/>
            <person name="Grigoriev I.V."/>
            <person name="Stenlid J."/>
        </authorList>
    </citation>
    <scope>NUCLEOTIDE SEQUENCE [LARGE SCALE GENOMIC DNA]</scope>
    <source>
        <strain evidence="7 8">TC 32-1</strain>
    </source>
</reference>
<evidence type="ECO:0000259" key="6">
    <source>
        <dbReference type="SMART" id="SM00906"/>
    </source>
</evidence>
<dbReference type="GO" id="GO:0005634">
    <property type="term" value="C:nucleus"/>
    <property type="evidence" value="ECO:0007669"/>
    <property type="project" value="UniProtKB-SubCell"/>
</dbReference>
<dbReference type="RefSeq" id="XP_009551016.1">
    <property type="nucleotide sequence ID" value="XM_009552721.1"/>
</dbReference>
<comment type="subcellular location">
    <subcellularLocation>
        <location evidence="1">Nucleus</location>
    </subcellularLocation>
</comment>
<dbReference type="CDD" id="cd12148">
    <property type="entry name" value="fungal_TF_MHR"/>
    <property type="match status" value="1"/>
</dbReference>
<keyword evidence="2" id="KW-0479">Metal-binding</keyword>
<keyword evidence="4" id="KW-0804">Transcription</keyword>
<keyword evidence="8" id="KW-1185">Reference proteome</keyword>
<dbReference type="GeneID" id="20669082"/>
<organism evidence="7 8">
    <name type="scientific">Heterobasidion irregulare (strain TC 32-1)</name>
    <dbReference type="NCBI Taxonomy" id="747525"/>
    <lineage>
        <taxon>Eukaryota</taxon>
        <taxon>Fungi</taxon>
        <taxon>Dikarya</taxon>
        <taxon>Basidiomycota</taxon>
        <taxon>Agaricomycotina</taxon>
        <taxon>Agaricomycetes</taxon>
        <taxon>Russulales</taxon>
        <taxon>Bondarzewiaceae</taxon>
        <taxon>Heterobasidion</taxon>
        <taxon>Heterobasidion annosum species complex</taxon>
    </lineage>
</organism>
<dbReference type="KEGG" id="hir:HETIRDRAFT_245330"/>
<dbReference type="GO" id="GO:0006351">
    <property type="term" value="P:DNA-templated transcription"/>
    <property type="evidence" value="ECO:0007669"/>
    <property type="project" value="InterPro"/>
</dbReference>
<dbReference type="Pfam" id="PF04082">
    <property type="entry name" value="Fungal_trans"/>
    <property type="match status" value="1"/>
</dbReference>
<dbReference type="InParanoid" id="W4JVF3"/>
<evidence type="ECO:0000256" key="5">
    <source>
        <dbReference type="ARBA" id="ARBA00023242"/>
    </source>
</evidence>
<feature type="non-terminal residue" evidence="7">
    <location>
        <position position="435"/>
    </location>
</feature>
<protein>
    <recommendedName>
        <fullName evidence="6">Xylanolytic transcriptional activator regulatory domain-containing protein</fullName>
    </recommendedName>
</protein>
<dbReference type="PANTHER" id="PTHR47338">
    <property type="entry name" value="ZN(II)2CYS6 TRANSCRIPTION FACTOR (EUROFUNG)-RELATED"/>
    <property type="match status" value="1"/>
</dbReference>
<dbReference type="AlphaFoldDB" id="W4JVF3"/>
<dbReference type="InterPro" id="IPR007219">
    <property type="entry name" value="XnlR_reg_dom"/>
</dbReference>
<dbReference type="eggNOG" id="ENOG502SK5F">
    <property type="taxonomic scope" value="Eukaryota"/>
</dbReference>
<dbReference type="GO" id="GO:0008270">
    <property type="term" value="F:zinc ion binding"/>
    <property type="evidence" value="ECO:0007669"/>
    <property type="project" value="InterPro"/>
</dbReference>
<evidence type="ECO:0000256" key="2">
    <source>
        <dbReference type="ARBA" id="ARBA00022723"/>
    </source>
</evidence>
<accession>W4JVF3</accession>
<dbReference type="InterPro" id="IPR050815">
    <property type="entry name" value="TF_fung"/>
</dbReference>
<gene>
    <name evidence="7" type="ORF">HETIRDRAFT_245330</name>
</gene>
<dbReference type="GO" id="GO:0000981">
    <property type="term" value="F:DNA-binding transcription factor activity, RNA polymerase II-specific"/>
    <property type="evidence" value="ECO:0007669"/>
    <property type="project" value="InterPro"/>
</dbReference>
<evidence type="ECO:0000256" key="1">
    <source>
        <dbReference type="ARBA" id="ARBA00004123"/>
    </source>
</evidence>
<evidence type="ECO:0000256" key="3">
    <source>
        <dbReference type="ARBA" id="ARBA00023015"/>
    </source>
</evidence>